<evidence type="ECO:0000256" key="4">
    <source>
        <dbReference type="ARBA" id="ARBA00022759"/>
    </source>
</evidence>
<dbReference type="EMBL" id="JARBHB010000004">
    <property type="protein sequence ID" value="KAJ8886761.1"/>
    <property type="molecule type" value="Genomic_DNA"/>
</dbReference>
<comment type="caution">
    <text evidence="8">The sequence shown here is derived from an EMBL/GenBank/DDBJ whole genome shotgun (WGS) entry which is preliminary data.</text>
</comment>
<feature type="domain" description="Reverse transcriptase RNase H-like" evidence="7">
    <location>
        <begin position="2"/>
        <end position="84"/>
    </location>
</feature>
<evidence type="ECO:0000256" key="6">
    <source>
        <dbReference type="ARBA" id="ARBA00022918"/>
    </source>
</evidence>
<dbReference type="PANTHER" id="PTHR34072">
    <property type="entry name" value="ENZYMATIC POLYPROTEIN-RELATED"/>
    <property type="match status" value="1"/>
</dbReference>
<name>A0ABQ9HRQ0_9NEOP</name>
<evidence type="ECO:0000259" key="7">
    <source>
        <dbReference type="Pfam" id="PF17917"/>
    </source>
</evidence>
<dbReference type="InterPro" id="IPR041373">
    <property type="entry name" value="RT_RNaseH"/>
</dbReference>
<keyword evidence="5" id="KW-0378">Hydrolase</keyword>
<sequence length="197" mass="22901">MQRRDGKLHLVAYTSRMLTLAESRYPITHLQCLALVYDISVSAIHLKSFTVVTYHHSLCYLDILKMNAHITGRITRWVLKMLEYTFDIKYTSGKSHAHVDSLSRNPVFPLPSDPSLVPLIQEIEKPSKVETKLSKLAKVFCLKGGVLYKINARPEDREKLLVIPDKLRAEIERTIDKIRRRYYWNGIFLNVEAYVRT</sequence>
<dbReference type="InterPro" id="IPR043502">
    <property type="entry name" value="DNA/RNA_pol_sf"/>
</dbReference>
<keyword evidence="4" id="KW-0255">Endonuclease</keyword>
<evidence type="ECO:0000256" key="5">
    <source>
        <dbReference type="ARBA" id="ARBA00022801"/>
    </source>
</evidence>
<evidence type="ECO:0000313" key="8">
    <source>
        <dbReference type="EMBL" id="KAJ8886761.1"/>
    </source>
</evidence>
<dbReference type="Pfam" id="PF17917">
    <property type="entry name" value="RT_RNaseH"/>
    <property type="match status" value="1"/>
</dbReference>
<reference evidence="8 9" key="1">
    <citation type="submission" date="2023-02" db="EMBL/GenBank/DDBJ databases">
        <title>LHISI_Scaffold_Assembly.</title>
        <authorList>
            <person name="Stuart O.P."/>
            <person name="Cleave R."/>
            <person name="Magrath M.J.L."/>
            <person name="Mikheyev A.S."/>
        </authorList>
    </citation>
    <scope>NUCLEOTIDE SEQUENCE [LARGE SCALE GENOMIC DNA]</scope>
    <source>
        <strain evidence="8">Daus_M_001</strain>
        <tissue evidence="8">Leg muscle</tissue>
    </source>
</reference>
<dbReference type="PANTHER" id="PTHR34072:SF52">
    <property type="entry name" value="RIBONUCLEASE H"/>
    <property type="match status" value="1"/>
</dbReference>
<gene>
    <name evidence="8" type="ORF">PR048_012973</name>
</gene>
<accession>A0ABQ9HRQ0</accession>
<dbReference type="Proteomes" id="UP001159363">
    <property type="component" value="Chromosome X"/>
</dbReference>
<keyword evidence="3" id="KW-0540">Nuclease</keyword>
<proteinExistence type="predicted"/>
<evidence type="ECO:0000256" key="2">
    <source>
        <dbReference type="ARBA" id="ARBA00022695"/>
    </source>
</evidence>
<evidence type="ECO:0000313" key="9">
    <source>
        <dbReference type="Proteomes" id="UP001159363"/>
    </source>
</evidence>
<evidence type="ECO:0000256" key="1">
    <source>
        <dbReference type="ARBA" id="ARBA00022679"/>
    </source>
</evidence>
<keyword evidence="1" id="KW-0808">Transferase</keyword>
<evidence type="ECO:0000256" key="3">
    <source>
        <dbReference type="ARBA" id="ARBA00022722"/>
    </source>
</evidence>
<organism evidence="8 9">
    <name type="scientific">Dryococelus australis</name>
    <dbReference type="NCBI Taxonomy" id="614101"/>
    <lineage>
        <taxon>Eukaryota</taxon>
        <taxon>Metazoa</taxon>
        <taxon>Ecdysozoa</taxon>
        <taxon>Arthropoda</taxon>
        <taxon>Hexapoda</taxon>
        <taxon>Insecta</taxon>
        <taxon>Pterygota</taxon>
        <taxon>Neoptera</taxon>
        <taxon>Polyneoptera</taxon>
        <taxon>Phasmatodea</taxon>
        <taxon>Verophasmatodea</taxon>
        <taxon>Anareolatae</taxon>
        <taxon>Phasmatidae</taxon>
        <taxon>Eurycanthinae</taxon>
        <taxon>Dryococelus</taxon>
    </lineage>
</organism>
<protein>
    <recommendedName>
        <fullName evidence="7">Reverse transcriptase RNase H-like domain-containing protein</fullName>
    </recommendedName>
</protein>
<dbReference type="SUPFAM" id="SSF56672">
    <property type="entry name" value="DNA/RNA polymerases"/>
    <property type="match status" value="1"/>
</dbReference>
<keyword evidence="2" id="KW-0548">Nucleotidyltransferase</keyword>
<keyword evidence="9" id="KW-1185">Reference proteome</keyword>
<keyword evidence="6" id="KW-0695">RNA-directed DNA polymerase</keyword>